<dbReference type="Gene3D" id="1.10.3230.30">
    <property type="entry name" value="Phage gp6-like head-tail connector protein"/>
    <property type="match status" value="1"/>
</dbReference>
<dbReference type="AlphaFoldDB" id="A0A7T4PGG9"/>
<proteinExistence type="predicted"/>
<sequence>MPFDLGATVRLTADCLDPDGTLTTATSATVTVTLPDGATATPPTAETSTPGRYQADYVSAVPGRHTVRWVWSGPAHAYTDMFDVSESAPPALMSLATGRKHLKKAQSDRADDEEIRDWIEACTRAVEQFVGPVVVRSVSDTVRFSTARSVALSLIPALDITSVTQLRPGGPAYTVDDLILDPDTGLVEHAGGGRLHGPLRITYRVGRLIVPANIRNAGKIILQHLWRTRQGPGRPQRGTDDYDVTEPLPGLGFAIPNRAVQLLDPDRLPPGVG</sequence>
<dbReference type="Gene3D" id="2.60.40.10">
    <property type="entry name" value="Immunoglobulins"/>
    <property type="match status" value="1"/>
</dbReference>
<dbReference type="InterPro" id="IPR013783">
    <property type="entry name" value="Ig-like_fold"/>
</dbReference>
<accession>A0A7T4PGG9</accession>
<dbReference type="GO" id="GO:0005975">
    <property type="term" value="P:carbohydrate metabolic process"/>
    <property type="evidence" value="ECO:0007669"/>
    <property type="project" value="UniProtKB-ARBA"/>
</dbReference>
<dbReference type="RefSeq" id="WP_198502895.1">
    <property type="nucleotide sequence ID" value="NZ_CP065959.1"/>
</dbReference>
<organism evidence="1 2">
    <name type="scientific">Streptomyces alfalfae</name>
    <dbReference type="NCBI Taxonomy" id="1642299"/>
    <lineage>
        <taxon>Bacteria</taxon>
        <taxon>Bacillati</taxon>
        <taxon>Actinomycetota</taxon>
        <taxon>Actinomycetes</taxon>
        <taxon>Kitasatosporales</taxon>
        <taxon>Streptomycetaceae</taxon>
        <taxon>Streptomyces</taxon>
    </lineage>
</organism>
<reference evidence="1 2" key="1">
    <citation type="submission" date="2020-12" db="EMBL/GenBank/DDBJ databases">
        <title>Identification and biosynthesis of polyene macrolides produced by Streptomyces alfalfae Men-myco-93-63.</title>
        <authorList>
            <person name="Liu D."/>
            <person name="Li Y."/>
            <person name="Liu L."/>
            <person name="Han X."/>
            <person name="Shen F."/>
        </authorList>
    </citation>
    <scope>NUCLEOTIDE SEQUENCE [LARGE SCALE GENOMIC DNA]</scope>
    <source>
        <strain evidence="1 2">Men-myco-93-63</strain>
    </source>
</reference>
<evidence type="ECO:0000313" key="1">
    <source>
        <dbReference type="EMBL" id="QQC89830.1"/>
    </source>
</evidence>
<evidence type="ECO:0000313" key="2">
    <source>
        <dbReference type="Proteomes" id="UP000596130"/>
    </source>
</evidence>
<protein>
    <submittedName>
        <fullName evidence="1">Uncharacterized protein</fullName>
    </submittedName>
</protein>
<dbReference type="EMBL" id="CP065959">
    <property type="protein sequence ID" value="QQC89830.1"/>
    <property type="molecule type" value="Genomic_DNA"/>
</dbReference>
<gene>
    <name evidence="1" type="ORF">I8755_16480</name>
</gene>
<name>A0A7T4PGG9_9ACTN</name>
<dbReference type="Proteomes" id="UP000596130">
    <property type="component" value="Chromosome"/>
</dbReference>